<gene>
    <name evidence="4" type="ORF">CBOVIS_LOCUS927</name>
</gene>
<dbReference type="InterPro" id="IPR036259">
    <property type="entry name" value="MFS_trans_sf"/>
</dbReference>
<dbReference type="GO" id="GO:0016020">
    <property type="term" value="C:membrane"/>
    <property type="evidence" value="ECO:0007669"/>
    <property type="project" value="UniProtKB-SubCell"/>
</dbReference>
<feature type="transmembrane region" description="Helical" evidence="2">
    <location>
        <begin position="100"/>
        <end position="118"/>
    </location>
</feature>
<evidence type="ECO:0000313" key="4">
    <source>
        <dbReference type="EMBL" id="CAB3397533.1"/>
    </source>
</evidence>
<dbReference type="EMBL" id="CADEPM010000001">
    <property type="protein sequence ID" value="CAB3397533.1"/>
    <property type="molecule type" value="Genomic_DNA"/>
</dbReference>
<feature type="transmembrane region" description="Helical" evidence="2">
    <location>
        <begin position="323"/>
        <end position="343"/>
    </location>
</feature>
<keyword evidence="2" id="KW-0812">Transmembrane</keyword>
<feature type="transmembrane region" description="Helical" evidence="2">
    <location>
        <begin position="416"/>
        <end position="436"/>
    </location>
</feature>
<accession>A0A8S1EAP8</accession>
<feature type="transmembrane region" description="Helical" evidence="2">
    <location>
        <begin position="381"/>
        <end position="404"/>
    </location>
</feature>
<proteinExistence type="predicted"/>
<feature type="transmembrane region" description="Helical" evidence="2">
    <location>
        <begin position="124"/>
        <end position="148"/>
    </location>
</feature>
<dbReference type="PROSITE" id="PS50850">
    <property type="entry name" value="MFS"/>
    <property type="match status" value="1"/>
</dbReference>
<feature type="transmembrane region" description="Helical" evidence="2">
    <location>
        <begin position="73"/>
        <end position="93"/>
    </location>
</feature>
<evidence type="ECO:0000313" key="5">
    <source>
        <dbReference type="Proteomes" id="UP000494206"/>
    </source>
</evidence>
<keyword evidence="2" id="KW-0472">Membrane</keyword>
<dbReference type="OrthoDB" id="2985014at2759"/>
<reference evidence="4 5" key="1">
    <citation type="submission" date="2020-04" db="EMBL/GenBank/DDBJ databases">
        <authorList>
            <person name="Laetsch R D."/>
            <person name="Stevens L."/>
            <person name="Kumar S."/>
            <person name="Blaxter L. M."/>
        </authorList>
    </citation>
    <scope>NUCLEOTIDE SEQUENCE [LARGE SCALE GENOMIC DNA]</scope>
</reference>
<name>A0A8S1EAP8_9PELO</name>
<sequence length="458" mass="51067">MKVVGSNDFPQIRKTATIVFWNHTRLTILILVLTCITASLMNSLSFNFSVICMNDLDGPNSTHWIHETNKKSMLFSAPSIGALIGLLPSVPLISKFGVRYVLSFCGFCSSLGTLLFPITMEFNFYFVVLCRLLQGIGTSVVFTVVGTIPVHWASSDEMGTFLAILSCSFQLSNVFCMPISGILCESTWGWRSIYFIFGIFSLFAYIVFFLYFRDTPRFHRNVSHKELKKIEVGKNLRRRQQVPYREIIHDQTILVSWLSVTGGNTGFFLLVLFGPTYLRDVLHFDVKATGFASALPFLISAAFKFLAGAISDRSTCVSEKIRFTIFAIASQIGLAVGFCIMSLSSSKTVAQIAYTFAIASSGLNVMGVVKCCQIRSRQHVHFVVAMISISAAIIQFIIPILIAIFCPDNTSEQWSRLFICVSIFIIATNIPFPILARDESAEYTKEKLAMPIEEAQSK</sequence>
<dbReference type="SUPFAM" id="SSF103473">
    <property type="entry name" value="MFS general substrate transporter"/>
    <property type="match status" value="1"/>
</dbReference>
<dbReference type="GO" id="GO:0022857">
    <property type="term" value="F:transmembrane transporter activity"/>
    <property type="evidence" value="ECO:0007669"/>
    <property type="project" value="InterPro"/>
</dbReference>
<organism evidence="4 5">
    <name type="scientific">Caenorhabditis bovis</name>
    <dbReference type="NCBI Taxonomy" id="2654633"/>
    <lineage>
        <taxon>Eukaryota</taxon>
        <taxon>Metazoa</taxon>
        <taxon>Ecdysozoa</taxon>
        <taxon>Nematoda</taxon>
        <taxon>Chromadorea</taxon>
        <taxon>Rhabditida</taxon>
        <taxon>Rhabditina</taxon>
        <taxon>Rhabditomorpha</taxon>
        <taxon>Rhabditoidea</taxon>
        <taxon>Rhabditidae</taxon>
        <taxon>Peloderinae</taxon>
        <taxon>Caenorhabditis</taxon>
    </lineage>
</organism>
<evidence type="ECO:0000256" key="2">
    <source>
        <dbReference type="SAM" id="Phobius"/>
    </source>
</evidence>
<evidence type="ECO:0000259" key="3">
    <source>
        <dbReference type="PROSITE" id="PS50850"/>
    </source>
</evidence>
<feature type="transmembrane region" description="Helical" evidence="2">
    <location>
        <begin position="254"/>
        <end position="278"/>
    </location>
</feature>
<protein>
    <recommendedName>
        <fullName evidence="3">Major facilitator superfamily (MFS) profile domain-containing protein</fullName>
    </recommendedName>
</protein>
<dbReference type="Gene3D" id="1.20.1250.20">
    <property type="entry name" value="MFS general substrate transporter like domains"/>
    <property type="match status" value="2"/>
</dbReference>
<evidence type="ECO:0000256" key="1">
    <source>
        <dbReference type="ARBA" id="ARBA00004141"/>
    </source>
</evidence>
<dbReference type="PANTHER" id="PTHR45757:SF11">
    <property type="entry name" value="MAJOR FACILITATOR SUPERFAMILY (MFS) PROFILE DOMAIN-CONTAINING PROTEIN"/>
    <property type="match status" value="1"/>
</dbReference>
<dbReference type="Pfam" id="PF07690">
    <property type="entry name" value="MFS_1"/>
    <property type="match status" value="1"/>
</dbReference>
<keyword evidence="2" id="KW-1133">Transmembrane helix</keyword>
<feature type="transmembrane region" description="Helical" evidence="2">
    <location>
        <begin position="192"/>
        <end position="212"/>
    </location>
</feature>
<feature type="transmembrane region" description="Helical" evidence="2">
    <location>
        <begin position="290"/>
        <end position="311"/>
    </location>
</feature>
<comment type="caution">
    <text evidence="4">The sequence shown here is derived from an EMBL/GenBank/DDBJ whole genome shotgun (WGS) entry which is preliminary data.</text>
</comment>
<comment type="subcellular location">
    <subcellularLocation>
        <location evidence="1">Membrane</location>
        <topology evidence="1">Multi-pass membrane protein</topology>
    </subcellularLocation>
</comment>
<feature type="domain" description="Major facilitator superfamily (MFS) profile" evidence="3">
    <location>
        <begin position="27"/>
        <end position="439"/>
    </location>
</feature>
<dbReference type="AlphaFoldDB" id="A0A8S1EAP8"/>
<feature type="transmembrane region" description="Helical" evidence="2">
    <location>
        <begin position="160"/>
        <end position="180"/>
    </location>
</feature>
<feature type="transmembrane region" description="Helical" evidence="2">
    <location>
        <begin position="28"/>
        <end position="53"/>
    </location>
</feature>
<keyword evidence="5" id="KW-1185">Reference proteome</keyword>
<dbReference type="Proteomes" id="UP000494206">
    <property type="component" value="Unassembled WGS sequence"/>
</dbReference>
<feature type="transmembrane region" description="Helical" evidence="2">
    <location>
        <begin position="349"/>
        <end position="369"/>
    </location>
</feature>
<dbReference type="InterPro" id="IPR011701">
    <property type="entry name" value="MFS"/>
</dbReference>
<dbReference type="PANTHER" id="PTHR45757">
    <property type="entry name" value="PROTEIN CBG23364-RELATED"/>
    <property type="match status" value="1"/>
</dbReference>
<dbReference type="InterPro" id="IPR020846">
    <property type="entry name" value="MFS_dom"/>
</dbReference>